<evidence type="ECO:0000313" key="1">
    <source>
        <dbReference type="EMBL" id="MUK87946.1"/>
    </source>
</evidence>
<dbReference type="Proteomes" id="UP000469125">
    <property type="component" value="Unassembled WGS sequence"/>
</dbReference>
<dbReference type="AlphaFoldDB" id="A0A6N8FGX4"/>
<dbReference type="EMBL" id="WOCA01000003">
    <property type="protein sequence ID" value="MUK87946.1"/>
    <property type="molecule type" value="Genomic_DNA"/>
</dbReference>
<name>A0A6N8FGX4_9BACI</name>
<evidence type="ECO:0008006" key="3">
    <source>
        <dbReference type="Google" id="ProtNLM"/>
    </source>
</evidence>
<sequence length="398" mass="47148">MLHLTNLYDKINQNVNSYWISFELVAIALYDAEGIYLYNHPKFLTQSSKPYYYLKRNEQFNGADTLILYEDYPTAIVNLDHYSDMESIYSIVIHELFHGFQHLQGEKRFPNEMLGMTYPLINENVELRNRERSCLYNAVISSSEEDKVSNLKRFICLRENRRGFIDQFLDYELSIETVEGPAYYVELHAYTHISTYTYDDVLRKYSKSLIDRRESSKLLRKSCYSSGLFICLLLDEVSPNWKETFFDSDKPLYDILKEEVEWDYDEIDDVEISTETLSIINSIKKDKSDIFNQFEHKQGHHLFILGDIISKGFDPMNVIVERNKQLHKKFLTVHMNNKEYHIRQPVIAHYHEKFNVINKLHLVLDKKPIMRNAFIYIEGMGYIQGDLLEDEGAFYITL</sequence>
<comment type="caution">
    <text evidence="1">The sequence shown here is derived from an EMBL/GenBank/DDBJ whole genome shotgun (WGS) entry which is preliminary data.</text>
</comment>
<gene>
    <name evidence="1" type="ORF">GMD78_05980</name>
</gene>
<dbReference type="RefSeq" id="WP_155667933.1">
    <property type="nucleotide sequence ID" value="NZ_WOCA01000003.1"/>
</dbReference>
<organism evidence="1 2">
    <name type="scientific">Ornithinibacillus caprae</name>
    <dbReference type="NCBI Taxonomy" id="2678566"/>
    <lineage>
        <taxon>Bacteria</taxon>
        <taxon>Bacillati</taxon>
        <taxon>Bacillota</taxon>
        <taxon>Bacilli</taxon>
        <taxon>Bacillales</taxon>
        <taxon>Bacillaceae</taxon>
        <taxon>Ornithinibacillus</taxon>
    </lineage>
</organism>
<reference evidence="1 2" key="1">
    <citation type="submission" date="2019-11" db="EMBL/GenBank/DDBJ databases">
        <authorList>
            <person name="Li X."/>
        </authorList>
    </citation>
    <scope>NUCLEOTIDE SEQUENCE [LARGE SCALE GENOMIC DNA]</scope>
    <source>
        <strain evidence="1 2">L9</strain>
    </source>
</reference>
<protein>
    <recommendedName>
        <fullName evidence="3">Peptide ABC transporter permease</fullName>
    </recommendedName>
</protein>
<proteinExistence type="predicted"/>
<keyword evidence="2" id="KW-1185">Reference proteome</keyword>
<accession>A0A6N8FGX4</accession>
<evidence type="ECO:0000313" key="2">
    <source>
        <dbReference type="Proteomes" id="UP000469125"/>
    </source>
</evidence>